<evidence type="ECO:0000313" key="3">
    <source>
        <dbReference type="EMBL" id="PNU21380.1"/>
    </source>
</evidence>
<evidence type="ECO:0000313" key="4">
    <source>
        <dbReference type="Proteomes" id="UP000236340"/>
    </source>
</evidence>
<protein>
    <submittedName>
        <fullName evidence="3">2-oxoacid:ferredoxin oxidoreductase subunit gamma</fullName>
    </submittedName>
</protein>
<accession>A0A2K2HDL6</accession>
<dbReference type="PANTHER" id="PTHR42730">
    <property type="entry name" value="2-OXOGLUTARATE SYNTHASE SUBUNIT KORC"/>
    <property type="match status" value="1"/>
</dbReference>
<dbReference type="InterPro" id="IPR019752">
    <property type="entry name" value="Pyrv/ketoisovalerate_OxRed_cat"/>
</dbReference>
<dbReference type="GO" id="GO:0016903">
    <property type="term" value="F:oxidoreductase activity, acting on the aldehyde or oxo group of donors"/>
    <property type="evidence" value="ECO:0007669"/>
    <property type="project" value="InterPro"/>
</dbReference>
<dbReference type="OrthoDB" id="9789125at2"/>
<evidence type="ECO:0000259" key="2">
    <source>
        <dbReference type="Pfam" id="PF01558"/>
    </source>
</evidence>
<dbReference type="InterPro" id="IPR052554">
    <property type="entry name" value="2-oxoglutarate_synth_KorC"/>
</dbReference>
<dbReference type="InterPro" id="IPR002869">
    <property type="entry name" value="Pyrv_flavodox_OxRed_cen"/>
</dbReference>
<comment type="caution">
    <text evidence="3">The sequence shown here is derived from an EMBL/GenBank/DDBJ whole genome shotgun (WGS) entry which is preliminary data.</text>
</comment>
<gene>
    <name evidence="3" type="ORF">C2E25_02155</name>
</gene>
<dbReference type="Gene3D" id="3.40.920.10">
    <property type="entry name" value="Pyruvate-ferredoxin oxidoreductase, PFOR, domain III"/>
    <property type="match status" value="1"/>
</dbReference>
<dbReference type="EMBL" id="PPFX01000003">
    <property type="protein sequence ID" value="PNU21380.1"/>
    <property type="molecule type" value="Genomic_DNA"/>
</dbReference>
<dbReference type="AlphaFoldDB" id="A0A2K2HDL6"/>
<reference evidence="3 4" key="1">
    <citation type="journal article" date="2018" name="Genome Announc.">
        <title>Genome Sequence of Geothermobacter sp. HR-1 Iron Reducer from the Loihi Seamount.</title>
        <authorList>
            <person name="Smith H."/>
            <person name="Abuyen K."/>
            <person name="Tremblay J."/>
            <person name="Savalia P."/>
            <person name="Perez-Rodriguez I."/>
            <person name="Emerson D."/>
            <person name="Tully B."/>
            <person name="Amend J."/>
        </authorList>
    </citation>
    <scope>NUCLEOTIDE SEQUENCE [LARGE SCALE GENOMIC DNA]</scope>
    <source>
        <strain evidence="3 4">HR-1</strain>
    </source>
</reference>
<dbReference type="Proteomes" id="UP000236340">
    <property type="component" value="Unassembled WGS sequence"/>
</dbReference>
<keyword evidence="1" id="KW-0560">Oxidoreductase</keyword>
<organism evidence="3 4">
    <name type="scientific">Geothermobacter hydrogeniphilus</name>
    <dbReference type="NCBI Taxonomy" id="1969733"/>
    <lineage>
        <taxon>Bacteria</taxon>
        <taxon>Pseudomonadati</taxon>
        <taxon>Thermodesulfobacteriota</taxon>
        <taxon>Desulfuromonadia</taxon>
        <taxon>Desulfuromonadales</taxon>
        <taxon>Geothermobacteraceae</taxon>
        <taxon>Geothermobacter</taxon>
    </lineage>
</organism>
<name>A0A2K2HDL6_9BACT</name>
<sequence>MTYDVFMAGFGGQGVLMMGDLLARAAIFEGKNVSYYPSYGVEKRGGAATCTVVISDQEVGSPVIGQPGAAIILNQLSCDKYLEKVRPGGFCLLNSSLIELPANPRDDINLLSAPLTEIARETGGDRLLNMVSLGAYVTATGAVDAASLEKALEQALPKRNHRFIPMNIEAIKRGAALVEK</sequence>
<dbReference type="Pfam" id="PF01558">
    <property type="entry name" value="POR"/>
    <property type="match status" value="1"/>
</dbReference>
<dbReference type="RefSeq" id="WP_103114151.1">
    <property type="nucleotide sequence ID" value="NZ_PPFX01000003.1"/>
</dbReference>
<dbReference type="SUPFAM" id="SSF53323">
    <property type="entry name" value="Pyruvate-ferredoxin oxidoreductase, PFOR, domain III"/>
    <property type="match status" value="1"/>
</dbReference>
<proteinExistence type="predicted"/>
<dbReference type="PANTHER" id="PTHR42730:SF1">
    <property type="entry name" value="2-OXOGLUTARATE SYNTHASE SUBUNIT KORC"/>
    <property type="match status" value="1"/>
</dbReference>
<evidence type="ECO:0000256" key="1">
    <source>
        <dbReference type="ARBA" id="ARBA00023002"/>
    </source>
</evidence>
<feature type="domain" description="Pyruvate/ketoisovalerate oxidoreductase catalytic" evidence="2">
    <location>
        <begin position="11"/>
        <end position="175"/>
    </location>
</feature>